<dbReference type="Proteomes" id="UP000243217">
    <property type="component" value="Unassembled WGS sequence"/>
</dbReference>
<organism evidence="1 2">
    <name type="scientific">Thraustotheca clavata</name>
    <dbReference type="NCBI Taxonomy" id="74557"/>
    <lineage>
        <taxon>Eukaryota</taxon>
        <taxon>Sar</taxon>
        <taxon>Stramenopiles</taxon>
        <taxon>Oomycota</taxon>
        <taxon>Saprolegniomycetes</taxon>
        <taxon>Saprolegniales</taxon>
        <taxon>Achlyaceae</taxon>
        <taxon>Thraustotheca</taxon>
    </lineage>
</organism>
<dbReference type="OrthoDB" id="73402at2759"/>
<evidence type="ECO:0000313" key="1">
    <source>
        <dbReference type="EMBL" id="OQS03975.1"/>
    </source>
</evidence>
<keyword evidence="2" id="KW-1185">Reference proteome</keyword>
<evidence type="ECO:0000313" key="2">
    <source>
        <dbReference type="Proteomes" id="UP000243217"/>
    </source>
</evidence>
<sequence length="104" mass="12192">MDWFTQHLYHNTDRMVQFAKFPINDKLSNLKVVDVNDGDGEYNVIGRIQNMYDMSLKQTYEALREQIWSTLRGDTKLDVSEILDHDVNSSYRLRHALSLGSHKC</sequence>
<dbReference type="EMBL" id="JNBS01000705">
    <property type="protein sequence ID" value="OQS03975.1"/>
    <property type="molecule type" value="Genomic_DNA"/>
</dbReference>
<gene>
    <name evidence="1" type="ORF">THRCLA_21010</name>
</gene>
<comment type="caution">
    <text evidence="1">The sequence shown here is derived from an EMBL/GenBank/DDBJ whole genome shotgun (WGS) entry which is preliminary data.</text>
</comment>
<proteinExistence type="predicted"/>
<accession>A0A1W0A130</accession>
<reference evidence="1 2" key="1">
    <citation type="journal article" date="2014" name="Genome Biol. Evol.">
        <title>The secreted proteins of Achlya hypogyna and Thraustotheca clavata identify the ancestral oomycete secretome and reveal gene acquisitions by horizontal gene transfer.</title>
        <authorList>
            <person name="Misner I."/>
            <person name="Blouin N."/>
            <person name="Leonard G."/>
            <person name="Richards T.A."/>
            <person name="Lane C.E."/>
        </authorList>
    </citation>
    <scope>NUCLEOTIDE SEQUENCE [LARGE SCALE GENOMIC DNA]</scope>
    <source>
        <strain evidence="1 2">ATCC 34112</strain>
    </source>
</reference>
<dbReference type="AlphaFoldDB" id="A0A1W0A130"/>
<name>A0A1W0A130_9STRA</name>
<protein>
    <submittedName>
        <fullName evidence="1">Uncharacterized protein</fullName>
    </submittedName>
</protein>